<dbReference type="InterPro" id="IPR001296">
    <property type="entry name" value="Glyco_trans_1"/>
</dbReference>
<organism evidence="4 5">
    <name type="scientific">Cryobacterium zongtaii</name>
    <dbReference type="NCBI Taxonomy" id="1259217"/>
    <lineage>
        <taxon>Bacteria</taxon>
        <taxon>Bacillati</taxon>
        <taxon>Actinomycetota</taxon>
        <taxon>Actinomycetes</taxon>
        <taxon>Micrococcales</taxon>
        <taxon>Microbacteriaceae</taxon>
        <taxon>Cryobacterium</taxon>
    </lineage>
</organism>
<dbReference type="PANTHER" id="PTHR12526">
    <property type="entry name" value="GLYCOSYLTRANSFERASE"/>
    <property type="match status" value="1"/>
</dbReference>
<accession>A0A2S3ZCL8</accession>
<evidence type="ECO:0000259" key="3">
    <source>
        <dbReference type="Pfam" id="PF00534"/>
    </source>
</evidence>
<dbReference type="Pfam" id="PF00534">
    <property type="entry name" value="Glycos_transf_1"/>
    <property type="match status" value="1"/>
</dbReference>
<evidence type="ECO:0000256" key="1">
    <source>
        <dbReference type="ARBA" id="ARBA00022679"/>
    </source>
</evidence>
<evidence type="ECO:0000313" key="4">
    <source>
        <dbReference type="EMBL" id="POH64103.1"/>
    </source>
</evidence>
<dbReference type="Gene3D" id="3.40.50.2000">
    <property type="entry name" value="Glycogen Phosphorylase B"/>
    <property type="match status" value="1"/>
</dbReference>
<evidence type="ECO:0000256" key="2">
    <source>
        <dbReference type="SAM" id="MobiDB-lite"/>
    </source>
</evidence>
<dbReference type="GO" id="GO:0016757">
    <property type="term" value="F:glycosyltransferase activity"/>
    <property type="evidence" value="ECO:0007669"/>
    <property type="project" value="InterPro"/>
</dbReference>
<feature type="domain" description="Glycosyl transferase family 1" evidence="3">
    <location>
        <begin position="437"/>
        <end position="557"/>
    </location>
</feature>
<reference evidence="4 5" key="1">
    <citation type="submission" date="2018-01" db="EMBL/GenBank/DDBJ databases">
        <title>Cryobacterium sp. nov., from glaciers in China.</title>
        <authorList>
            <person name="Liu Q."/>
            <person name="Xin Y.-H."/>
        </authorList>
    </citation>
    <scope>NUCLEOTIDE SEQUENCE [LARGE SCALE GENOMIC DNA]</scope>
    <source>
        <strain evidence="4 5">TMN-42</strain>
    </source>
</reference>
<proteinExistence type="predicted"/>
<protein>
    <submittedName>
        <fullName evidence="4">Glycosyl transferase</fullName>
    </submittedName>
</protein>
<feature type="region of interest" description="Disordered" evidence="2">
    <location>
        <begin position="150"/>
        <end position="169"/>
    </location>
</feature>
<dbReference type="SUPFAM" id="SSF53756">
    <property type="entry name" value="UDP-Glycosyltransferase/glycogen phosphorylase"/>
    <property type="match status" value="1"/>
</dbReference>
<name>A0A2S3ZCL8_9MICO</name>
<dbReference type="AlphaFoldDB" id="A0A2S3ZCL8"/>
<keyword evidence="1 4" id="KW-0808">Transferase</keyword>
<comment type="caution">
    <text evidence="4">The sequence shown here is derived from an EMBL/GenBank/DDBJ whole genome shotgun (WGS) entry which is preliminary data.</text>
</comment>
<keyword evidence="5" id="KW-1185">Reference proteome</keyword>
<evidence type="ECO:0000313" key="5">
    <source>
        <dbReference type="Proteomes" id="UP000237340"/>
    </source>
</evidence>
<dbReference type="EMBL" id="PPXD01000021">
    <property type="protein sequence ID" value="POH64103.1"/>
    <property type="molecule type" value="Genomic_DNA"/>
</dbReference>
<sequence>MGDDPCFTTLPNAPLTTCPSNGPASRHPCLERPGCGTRRCQSAHVVSSSHEKRKYLFTMSDILSNVLGRPALFTADLSPETAERLSAALSARQQALLVSAVNFHALDNPGLALRIVVHIAGAGGMAHLTDAGTRHTKVTTGATKVGEFTARSSVSGSPHPHYTHHRKGWLTDPETGVRNIVLDAEREPGAPSANGRASLYWRLRGGVERRYPFEYDRIRQWLLRGRESSLNSVVVDRRLVDVTGIPAGEPAAGGESAVIFGVHWLELGGAERWAMESIALATAKGLRPIVITDVPSAHPWITRAELGGAIVLALTHPIEQPEHSEPVLEALAMNFDIRGVFVHHSRWVYDRLPWLRNRLPGIQVASTHHILEYNGGGYPAIGAALDEFIDVHHVISPQLEDWLVRVQGIPPDKIALAPLIGLTTTGSVAVAARPRADESVFTLGFIGRFAAQKRPYLFTKLVRELHAIDGLSVRVVIQGGGELEHFLRRDIDSHGLSGIVEWVAEGAPVSNTLARVDCLVLSSQNEGLTLTTLEALAAGVPVISTDVGSQRTVIVPDALVARDPGRFLAEASAIVVRMAESEVYRVDVWRREVALAQEFTEYESAHDWAGKLFELWIK</sequence>
<dbReference type="PANTHER" id="PTHR12526:SF638">
    <property type="entry name" value="SPORE COAT PROTEIN SA"/>
    <property type="match status" value="1"/>
</dbReference>
<dbReference type="Proteomes" id="UP000237340">
    <property type="component" value="Unassembled WGS sequence"/>
</dbReference>
<gene>
    <name evidence="4" type="ORF">C3B61_13555</name>
</gene>